<dbReference type="Pfam" id="PF07995">
    <property type="entry name" value="GSDH"/>
    <property type="match status" value="1"/>
</dbReference>
<dbReference type="EMBL" id="UINC01016211">
    <property type="protein sequence ID" value="SVA67672.1"/>
    <property type="molecule type" value="Genomic_DNA"/>
</dbReference>
<name>A0A381XT69_9ZZZZ</name>
<dbReference type="PANTHER" id="PTHR19328:SF75">
    <property type="entry name" value="ALDOSE SUGAR DEHYDROGENASE YLII"/>
    <property type="match status" value="1"/>
</dbReference>
<dbReference type="InterPro" id="IPR012938">
    <property type="entry name" value="Glc/Sorbosone_DH"/>
</dbReference>
<reference evidence="2" key="1">
    <citation type="submission" date="2018-05" db="EMBL/GenBank/DDBJ databases">
        <authorList>
            <person name="Lanie J.A."/>
            <person name="Ng W.-L."/>
            <person name="Kazmierczak K.M."/>
            <person name="Andrzejewski T.M."/>
            <person name="Davidsen T.M."/>
            <person name="Wayne K.J."/>
            <person name="Tettelin H."/>
            <person name="Glass J.I."/>
            <person name="Rusch D."/>
            <person name="Podicherti R."/>
            <person name="Tsui H.-C.T."/>
            <person name="Winkler M.E."/>
        </authorList>
    </citation>
    <scope>NUCLEOTIDE SEQUENCE</scope>
</reference>
<gene>
    <name evidence="2" type="ORF">METZ01_LOCUS120526</name>
</gene>
<sequence length="436" mass="48084">MVKFISSTILLVVLAFSAWGCAKQEDQTVDLTVERSPKISIADTRPVEIAISPTPTSPSSPTPTTKVEIKRAYPYLEFQRTVSAEYPDFPDNRVYVALKEGKIMAFADDYEANETILVLDISDRVSDVGMEEGLLGLAFDPLHKENGYFYVFYTASGPRRSVLSRFTVPLDDPSKALSDSEKVILEIDQPAENHNGGQIAFGPDDYLYVGVGDGGGAGDRYGNGQDTSTLLGTILRIDVSTVNTTGTYAIPGDNPFVGTNKGRPEIWAYGMRNPWRFTFDSDTGDLWAGDVGQNRYEEIDLVLPGLNYGWNVMEGFHCYPDENEPCSQEGLEPPIAEYRILTTLGCSVIGGYVYRGNMIPHLYGKYIYGDFCSGRIWTLNNKATGEWSQDELVDTALRIVSFTEDRSGEIIVIAWIPGATKGEDSGLYRVIPGENP</sequence>
<dbReference type="InterPro" id="IPR011041">
    <property type="entry name" value="Quinoprot_gluc/sorb_DH_b-prop"/>
</dbReference>
<organism evidence="2">
    <name type="scientific">marine metagenome</name>
    <dbReference type="NCBI Taxonomy" id="408172"/>
    <lineage>
        <taxon>unclassified sequences</taxon>
        <taxon>metagenomes</taxon>
        <taxon>ecological metagenomes</taxon>
    </lineage>
</organism>
<protein>
    <recommendedName>
        <fullName evidence="1">Glucose/Sorbosone dehydrogenase domain-containing protein</fullName>
    </recommendedName>
</protein>
<accession>A0A381XT69</accession>
<dbReference type="Gene3D" id="2.120.10.30">
    <property type="entry name" value="TolB, C-terminal domain"/>
    <property type="match status" value="1"/>
</dbReference>
<evidence type="ECO:0000313" key="2">
    <source>
        <dbReference type="EMBL" id="SVA67672.1"/>
    </source>
</evidence>
<dbReference type="PANTHER" id="PTHR19328">
    <property type="entry name" value="HEDGEHOG-INTERACTING PROTEIN"/>
    <property type="match status" value="1"/>
</dbReference>
<dbReference type="InterPro" id="IPR011042">
    <property type="entry name" value="6-blade_b-propeller_TolB-like"/>
</dbReference>
<evidence type="ECO:0000259" key="1">
    <source>
        <dbReference type="Pfam" id="PF07995"/>
    </source>
</evidence>
<proteinExistence type="predicted"/>
<dbReference type="AlphaFoldDB" id="A0A381XT69"/>
<feature type="domain" description="Glucose/Sorbosone dehydrogenase" evidence="1">
    <location>
        <begin position="89"/>
        <end position="413"/>
    </location>
</feature>
<dbReference type="SUPFAM" id="SSF50952">
    <property type="entry name" value="Soluble quinoprotein glucose dehydrogenase"/>
    <property type="match status" value="1"/>
</dbReference>